<dbReference type="InterPro" id="IPR023696">
    <property type="entry name" value="Ureohydrolase_dom_sf"/>
</dbReference>
<evidence type="ECO:0000256" key="3">
    <source>
        <dbReference type="ARBA" id="ARBA00023211"/>
    </source>
</evidence>
<dbReference type="Pfam" id="PF00491">
    <property type="entry name" value="Arginase"/>
    <property type="match status" value="1"/>
</dbReference>
<dbReference type="SUPFAM" id="SSF52768">
    <property type="entry name" value="Arginase/deacetylase"/>
    <property type="match status" value="1"/>
</dbReference>
<dbReference type="RefSeq" id="WP_179804533.1">
    <property type="nucleotide sequence ID" value="NZ_JACCCQ010000001.1"/>
</dbReference>
<dbReference type="InterPro" id="IPR006035">
    <property type="entry name" value="Ureohydrolase"/>
</dbReference>
<dbReference type="EC" id="3.5.3.1" evidence="5"/>
<dbReference type="PROSITE" id="PS51409">
    <property type="entry name" value="ARGINASE_2"/>
    <property type="match status" value="1"/>
</dbReference>
<evidence type="ECO:0000256" key="2">
    <source>
        <dbReference type="ARBA" id="ARBA00022801"/>
    </source>
</evidence>
<reference evidence="5 6" key="1">
    <citation type="submission" date="2020-07" db="EMBL/GenBank/DDBJ databases">
        <title>Sequencing the genomes of 1000 actinobacteria strains.</title>
        <authorList>
            <person name="Klenk H.-P."/>
        </authorList>
    </citation>
    <scope>NUCLEOTIDE SEQUENCE [LARGE SCALE GENOMIC DNA]</scope>
    <source>
        <strain evidence="5 6">DSM 43814</strain>
    </source>
</reference>
<keyword evidence="6" id="KW-1185">Reference proteome</keyword>
<dbReference type="GO" id="GO:0004053">
    <property type="term" value="F:arginase activity"/>
    <property type="evidence" value="ECO:0007669"/>
    <property type="project" value="UniProtKB-EC"/>
</dbReference>
<comment type="similarity">
    <text evidence="4">Belongs to the arginase family.</text>
</comment>
<gene>
    <name evidence="5" type="ORF">HDA35_004538</name>
</gene>
<comment type="caution">
    <text evidence="5">The sequence shown here is derived from an EMBL/GenBank/DDBJ whole genome shotgun (WGS) entry which is preliminary data.</text>
</comment>
<evidence type="ECO:0000313" key="5">
    <source>
        <dbReference type="EMBL" id="NYF58707.1"/>
    </source>
</evidence>
<dbReference type="EMBL" id="JACCCQ010000001">
    <property type="protein sequence ID" value="NYF58707.1"/>
    <property type="molecule type" value="Genomic_DNA"/>
</dbReference>
<dbReference type="Gene3D" id="3.40.800.10">
    <property type="entry name" value="Ureohydrolase domain"/>
    <property type="match status" value="1"/>
</dbReference>
<dbReference type="PANTHER" id="PTHR43782:SF3">
    <property type="entry name" value="ARGINASE"/>
    <property type="match status" value="1"/>
</dbReference>
<evidence type="ECO:0000256" key="4">
    <source>
        <dbReference type="PROSITE-ProRule" id="PRU00742"/>
    </source>
</evidence>
<keyword evidence="3" id="KW-0464">Manganese</keyword>
<keyword evidence="1" id="KW-0479">Metal-binding</keyword>
<dbReference type="PANTHER" id="PTHR43782">
    <property type="entry name" value="ARGINASE"/>
    <property type="match status" value="1"/>
</dbReference>
<name>A0ABX2RTQ6_9ACTN</name>
<evidence type="ECO:0000256" key="1">
    <source>
        <dbReference type="ARBA" id="ARBA00022723"/>
    </source>
</evidence>
<evidence type="ECO:0000313" key="6">
    <source>
        <dbReference type="Proteomes" id="UP000631553"/>
    </source>
</evidence>
<keyword evidence="2 5" id="KW-0378">Hydrolase</keyword>
<dbReference type="Proteomes" id="UP000631553">
    <property type="component" value="Unassembled WGS sequence"/>
</dbReference>
<organism evidence="5 6">
    <name type="scientific">Micromonospora purpureochromogenes</name>
    <dbReference type="NCBI Taxonomy" id="47872"/>
    <lineage>
        <taxon>Bacteria</taxon>
        <taxon>Bacillati</taxon>
        <taxon>Actinomycetota</taxon>
        <taxon>Actinomycetes</taxon>
        <taxon>Micromonosporales</taxon>
        <taxon>Micromonosporaceae</taxon>
        <taxon>Micromonospora</taxon>
    </lineage>
</organism>
<sequence length="283" mass="29459">MRWTVLDAALDSSGRSRGEERGPGALRAAGLLAALDADDGGAVDARIDDATRDPATGLIGAEQVRRASRAIAAQVAAVRAAGRHPLVLGGDCTILLGVFLALPPGSGLWFLDGHPDFQDGFGSATGEGADMELSILTGHGPDLFDTAAPLVAAELVRLVGHRPPGDEEARREADRVDPRIPQLPAAELRRRGAGAVGRELAAEGAGPAWLHLDVDVLDPRVLPAVTYPEPDGLDWADLLTLITPLVRSGRLVGMSVADLDADGDPDGRHARRLVEVLAAALNP</sequence>
<protein>
    <submittedName>
        <fullName evidence="5">Arginase</fullName>
        <ecNumber evidence="5">3.5.3.1</ecNumber>
    </submittedName>
</protein>
<accession>A0ABX2RTQ6</accession>
<proteinExistence type="inferred from homology"/>
<dbReference type="CDD" id="cd09999">
    <property type="entry name" value="Arginase-like_1"/>
    <property type="match status" value="1"/>
</dbReference>